<protein>
    <recommendedName>
        <fullName evidence="4 9">Protein transport protein SEC23</fullName>
    </recommendedName>
</protein>
<evidence type="ECO:0000256" key="1">
    <source>
        <dbReference type="ARBA" id="ARBA00004255"/>
    </source>
</evidence>
<dbReference type="GO" id="GO:0005789">
    <property type="term" value="C:endoplasmic reticulum membrane"/>
    <property type="evidence" value="ECO:0007669"/>
    <property type="project" value="UniProtKB-SubCell"/>
</dbReference>
<comment type="similarity">
    <text evidence="3">Belongs to the 'GDXG' lipolytic enzyme family.</text>
</comment>
<keyword evidence="9" id="KW-0862">Zinc</keyword>
<feature type="active site" evidence="8">
    <location>
        <position position="413"/>
    </location>
</feature>
<evidence type="ECO:0000256" key="2">
    <source>
        <dbReference type="ARBA" id="ARBA00009210"/>
    </source>
</evidence>
<evidence type="ECO:0000256" key="3">
    <source>
        <dbReference type="ARBA" id="ARBA00010515"/>
    </source>
</evidence>
<dbReference type="GO" id="GO:0000139">
    <property type="term" value="C:Golgi membrane"/>
    <property type="evidence" value="ECO:0007669"/>
    <property type="project" value="UniProtKB-SubCell"/>
</dbReference>
<dbReference type="Pfam" id="PF04815">
    <property type="entry name" value="Sec23_helical"/>
    <property type="match status" value="1"/>
</dbReference>
<organism evidence="13 14">
    <name type="scientific">Leersia perrieri</name>
    <dbReference type="NCBI Taxonomy" id="77586"/>
    <lineage>
        <taxon>Eukaryota</taxon>
        <taxon>Viridiplantae</taxon>
        <taxon>Streptophyta</taxon>
        <taxon>Embryophyta</taxon>
        <taxon>Tracheophyta</taxon>
        <taxon>Spermatophyta</taxon>
        <taxon>Magnoliopsida</taxon>
        <taxon>Liliopsida</taxon>
        <taxon>Poales</taxon>
        <taxon>Poaceae</taxon>
        <taxon>BOP clade</taxon>
        <taxon>Oryzoideae</taxon>
        <taxon>Oryzeae</taxon>
        <taxon>Oryzinae</taxon>
        <taxon>Leersia</taxon>
    </lineage>
</organism>
<feature type="domain" description="Gelsolin-like" evidence="10">
    <location>
        <begin position="161"/>
        <end position="244"/>
    </location>
</feature>
<evidence type="ECO:0000256" key="9">
    <source>
        <dbReference type="RuleBase" id="RU365030"/>
    </source>
</evidence>
<dbReference type="SUPFAM" id="SSF81811">
    <property type="entry name" value="Helical domain of Sec23/24"/>
    <property type="match status" value="1"/>
</dbReference>
<evidence type="ECO:0000313" key="14">
    <source>
        <dbReference type="Proteomes" id="UP000032180"/>
    </source>
</evidence>
<evidence type="ECO:0000259" key="11">
    <source>
        <dbReference type="Pfam" id="PF04815"/>
    </source>
</evidence>
<dbReference type="GO" id="GO:0030127">
    <property type="term" value="C:COPII vesicle coat"/>
    <property type="evidence" value="ECO:0007669"/>
    <property type="project" value="InterPro"/>
</dbReference>
<keyword evidence="9" id="KW-0256">Endoplasmic reticulum</keyword>
<evidence type="ECO:0000256" key="6">
    <source>
        <dbReference type="ARBA" id="ARBA00023034"/>
    </source>
</evidence>
<dbReference type="PROSITE" id="PS01173">
    <property type="entry name" value="LIPASE_GDXG_HIS"/>
    <property type="match status" value="1"/>
</dbReference>
<dbReference type="PANTHER" id="PTHR11141">
    <property type="entry name" value="PROTEIN TRANSPORT PROTEIN SEC23"/>
    <property type="match status" value="1"/>
</dbReference>
<dbReference type="SUPFAM" id="SSF53474">
    <property type="entry name" value="alpha/beta-Hydrolases"/>
    <property type="match status" value="1"/>
</dbReference>
<reference evidence="13 14" key="1">
    <citation type="submission" date="2012-08" db="EMBL/GenBank/DDBJ databases">
        <title>Oryza genome evolution.</title>
        <authorList>
            <person name="Wing R.A."/>
        </authorList>
    </citation>
    <scope>NUCLEOTIDE SEQUENCE</scope>
</reference>
<dbReference type="PANTHER" id="PTHR11141:SF24">
    <property type="entry name" value="PROTEIN TRANSPORT PROTEIN SEC23"/>
    <property type="match status" value="1"/>
</dbReference>
<dbReference type="InterPro" id="IPR013094">
    <property type="entry name" value="AB_hydrolase_3"/>
</dbReference>
<evidence type="ECO:0000256" key="4">
    <source>
        <dbReference type="ARBA" id="ARBA00021212"/>
    </source>
</evidence>
<dbReference type="GO" id="GO:0016787">
    <property type="term" value="F:hydrolase activity"/>
    <property type="evidence" value="ECO:0007669"/>
    <property type="project" value="UniProtKB-KW"/>
</dbReference>
<dbReference type="Pfam" id="PF07859">
    <property type="entry name" value="Abhydrolase_3"/>
    <property type="match status" value="1"/>
</dbReference>
<proteinExistence type="inferred from homology"/>
<dbReference type="AlphaFoldDB" id="A0A0D9XEJ3"/>
<dbReference type="PROSITE" id="PS01174">
    <property type="entry name" value="LIPASE_GDXG_SER"/>
    <property type="match status" value="1"/>
</dbReference>
<reference evidence="14" key="2">
    <citation type="submission" date="2013-12" db="EMBL/GenBank/DDBJ databases">
        <authorList>
            <person name="Yu Y."/>
            <person name="Lee S."/>
            <person name="de Baynast K."/>
            <person name="Wissotski M."/>
            <person name="Liu L."/>
            <person name="Talag J."/>
            <person name="Goicoechea J."/>
            <person name="Angelova A."/>
            <person name="Jetty R."/>
            <person name="Kudrna D."/>
            <person name="Golser W."/>
            <person name="Rivera L."/>
            <person name="Zhang J."/>
            <person name="Wing R."/>
        </authorList>
    </citation>
    <scope>NUCLEOTIDE SEQUENCE</scope>
</reference>
<dbReference type="GO" id="GO:0046872">
    <property type="term" value="F:metal ion binding"/>
    <property type="evidence" value="ECO:0007669"/>
    <property type="project" value="UniProtKB-KW"/>
</dbReference>
<dbReference type="eggNOG" id="KOG1986">
    <property type="taxonomic scope" value="Eukaryota"/>
</dbReference>
<dbReference type="GO" id="GO:0005096">
    <property type="term" value="F:GTPase activator activity"/>
    <property type="evidence" value="ECO:0007669"/>
    <property type="project" value="TreeGrafter"/>
</dbReference>
<name>A0A0D9XEJ3_9ORYZ</name>
<keyword evidence="9" id="KW-0968">Cytoplasmic vesicle</keyword>
<feature type="domain" description="Alpha/beta hydrolase fold-3" evidence="12">
    <location>
        <begin position="328"/>
        <end position="544"/>
    </location>
</feature>
<dbReference type="InterPro" id="IPR007123">
    <property type="entry name" value="Gelsolin-like_dom"/>
</dbReference>
<comment type="function">
    <text evidence="7 9">Component of the coat protein complex II (COPII) which promotes the formation of transport vesicles from the endoplasmic reticulum (ER). The coat has two main functions, the physical deformation of the endoplasmic reticulum membrane into vesicles and the selection of cargo molecules.</text>
</comment>
<keyword evidence="9" id="KW-0931">ER-Golgi transport</keyword>
<evidence type="ECO:0000256" key="8">
    <source>
        <dbReference type="PROSITE-ProRule" id="PRU10038"/>
    </source>
</evidence>
<keyword evidence="9" id="KW-0653">Protein transport</keyword>
<dbReference type="eggNOG" id="KOG1515">
    <property type="taxonomic scope" value="Eukaryota"/>
</dbReference>
<keyword evidence="5" id="KW-0378">Hydrolase</keyword>
<keyword evidence="6" id="KW-0333">Golgi apparatus</keyword>
<dbReference type="SUPFAM" id="SSF82754">
    <property type="entry name" value="C-terminal, gelsolin-like domain of Sec23/24"/>
    <property type="match status" value="1"/>
</dbReference>
<dbReference type="InterPro" id="IPR036180">
    <property type="entry name" value="Gelsolin-like_dom_sf"/>
</dbReference>
<dbReference type="InterPro" id="IPR006900">
    <property type="entry name" value="Sec23/24_helical_dom"/>
</dbReference>
<dbReference type="GO" id="GO:0006886">
    <property type="term" value="P:intracellular protein transport"/>
    <property type="evidence" value="ECO:0007669"/>
    <property type="project" value="InterPro"/>
</dbReference>
<evidence type="ECO:0000259" key="10">
    <source>
        <dbReference type="Pfam" id="PF00626"/>
    </source>
</evidence>
<keyword evidence="9" id="KW-0472">Membrane</keyword>
<dbReference type="Pfam" id="PF00626">
    <property type="entry name" value="Gelsolin"/>
    <property type="match status" value="1"/>
</dbReference>
<evidence type="ECO:0000256" key="7">
    <source>
        <dbReference type="ARBA" id="ARBA00025471"/>
    </source>
</evidence>
<dbReference type="EnsemblPlants" id="LPERR09G09380.3">
    <property type="protein sequence ID" value="LPERR09G09380.3"/>
    <property type="gene ID" value="LPERR09G09380"/>
</dbReference>
<dbReference type="InterPro" id="IPR033140">
    <property type="entry name" value="Lipase_GDXG_put_SER_AS"/>
</dbReference>
<sequence length="567" mass="62043">MPMTPEQFGILEINCSKDVKIQGIIGPCTSLEKELIGGFDQEAAAAVLARLVSFKMETEYLALDYFQADFDPIRWLDQALIRLCSKFGDYQKETPSSYSLSPLLSIFPQFIFNLRRSQFVQVFNNSLDETAYFRMILNREDVANTVVMIQPSLISYSFQSGPEPVLLDVTAIAADKILLLDSYFTVVIFHGITIAQWRNAGYQDREDHEVFSQLLKAPHEEAETIIRERFPVPRLVVFDQYGSQKNSSPPVTTTEPEDDEVVLESPAHFRIYKSGKIDRLNRPPVLSAGVDEATGVTSKDVLLDADTGVSVRLFLPKTSDPSKKLPVVVFFHGGAFFIESAGSATYHNYVNSLAAAAGALLVSVDYRLAPEHPLPAAYDDSWAALQWTVSSSAQDGWIAEHGDTPRLFVAGDSAGANIAHEMLVRAAANGGRPRMEGAILLHPWFGGSKEIEGEPEGGAAITAAMWYYACPDAAAGADDPRLNPLAPGGLTAMKELACERLLVCAGGKDVLAARNRAYYDAVAASAWRGSAAWLESEGEGHVFFLGKPECENAKQVMDRIVAFINEA</sequence>
<dbReference type="Gramene" id="LPERR09G09380.3">
    <property type="protein sequence ID" value="LPERR09G09380.3"/>
    <property type="gene ID" value="LPERR09G09380"/>
</dbReference>
<keyword evidence="9" id="KW-0479">Metal-binding</keyword>
<dbReference type="InterPro" id="IPR029006">
    <property type="entry name" value="ADF-H/Gelsolin-like_dom_sf"/>
</dbReference>
<evidence type="ECO:0000313" key="13">
    <source>
        <dbReference type="EnsemblPlants" id="LPERR09G09380.3"/>
    </source>
</evidence>
<keyword evidence="9" id="KW-0813">Transport</keyword>
<feature type="domain" description="Sec23/Sec24 helical" evidence="11">
    <location>
        <begin position="40"/>
        <end position="146"/>
    </location>
</feature>
<dbReference type="InterPro" id="IPR037364">
    <property type="entry name" value="Sec23"/>
</dbReference>
<dbReference type="InterPro" id="IPR036175">
    <property type="entry name" value="Sec23/24_helical_dom_sf"/>
</dbReference>
<dbReference type="HOGENOM" id="CLU_480928_0_0_1"/>
<comment type="similarity">
    <text evidence="2 9">Belongs to the SEC23/SEC24 family. SEC23 subfamily.</text>
</comment>
<keyword evidence="14" id="KW-1185">Reference proteome</keyword>
<dbReference type="InterPro" id="IPR002168">
    <property type="entry name" value="Lipase_GDXG_HIS_AS"/>
</dbReference>
<dbReference type="STRING" id="77586.A0A0D9XEJ3"/>
<keyword evidence="9" id="KW-0963">Cytoplasm</keyword>
<evidence type="ECO:0000259" key="12">
    <source>
        <dbReference type="Pfam" id="PF07859"/>
    </source>
</evidence>
<evidence type="ECO:0000256" key="5">
    <source>
        <dbReference type="ARBA" id="ARBA00022801"/>
    </source>
</evidence>
<dbReference type="Gene3D" id="1.20.120.730">
    <property type="entry name" value="Sec23/Sec24 helical domain"/>
    <property type="match status" value="1"/>
</dbReference>
<dbReference type="Gene3D" id="3.40.20.10">
    <property type="entry name" value="Severin"/>
    <property type="match status" value="1"/>
</dbReference>
<reference evidence="13" key="3">
    <citation type="submission" date="2015-04" db="UniProtKB">
        <authorList>
            <consortium name="EnsemblPlants"/>
        </authorList>
    </citation>
    <scope>IDENTIFICATION</scope>
</reference>
<dbReference type="GO" id="GO:0070971">
    <property type="term" value="C:endoplasmic reticulum exit site"/>
    <property type="evidence" value="ECO:0007669"/>
    <property type="project" value="TreeGrafter"/>
</dbReference>
<dbReference type="InterPro" id="IPR029058">
    <property type="entry name" value="AB_hydrolase_fold"/>
</dbReference>
<comment type="subcellular location">
    <subcellularLocation>
        <location evidence="9">Cytoplasmic vesicle</location>
        <location evidence="9">COPII-coated vesicle membrane</location>
        <topology evidence="9">Peripheral membrane protein</topology>
        <orientation evidence="9">Cytoplasmic side</orientation>
    </subcellularLocation>
    <subcellularLocation>
        <location evidence="9">Endoplasmic reticulum membrane</location>
        <topology evidence="9">Peripheral membrane protein</topology>
        <orientation evidence="9">Cytoplasmic side</orientation>
    </subcellularLocation>
    <subcellularLocation>
        <location evidence="1">Golgi apparatus membrane</location>
        <topology evidence="1">Peripheral membrane protein</topology>
        <orientation evidence="1">Cytoplasmic side</orientation>
    </subcellularLocation>
</comment>
<dbReference type="FunFam" id="3.40.20.10:FF:000041">
    <property type="entry name" value="Protein transport protein SEC23"/>
    <property type="match status" value="1"/>
</dbReference>
<dbReference type="Proteomes" id="UP000032180">
    <property type="component" value="Chromosome 9"/>
</dbReference>
<dbReference type="Gene3D" id="3.40.50.1820">
    <property type="entry name" value="alpha/beta hydrolase"/>
    <property type="match status" value="1"/>
</dbReference>
<dbReference type="GO" id="GO:0090110">
    <property type="term" value="P:COPII-coated vesicle cargo loading"/>
    <property type="evidence" value="ECO:0007669"/>
    <property type="project" value="TreeGrafter"/>
</dbReference>
<accession>A0A0D9XEJ3</accession>